<dbReference type="Proteomes" id="UP000663825">
    <property type="component" value="Unassembled WGS sequence"/>
</dbReference>
<keyword evidence="2" id="KW-0325">Glycoprotein</keyword>
<dbReference type="InterPro" id="IPR050975">
    <property type="entry name" value="Sleep_regulator"/>
</dbReference>
<dbReference type="Proteomes" id="UP000663851">
    <property type="component" value="Unassembled WGS sequence"/>
</dbReference>
<evidence type="ECO:0008006" key="12">
    <source>
        <dbReference type="Google" id="ProtNLM"/>
    </source>
</evidence>
<protein>
    <recommendedName>
        <fullName evidence="12">Protein sleepless</fullName>
    </recommendedName>
</protein>
<gene>
    <name evidence="7" type="ORF">GRG538_LOCUS20949</name>
    <name evidence="8" type="ORF">HFQ381_LOCUS17882</name>
    <name evidence="6" type="ORF">LUA448_LOCUS1233</name>
    <name evidence="5" type="ORF">TIS948_LOCUS11592</name>
    <name evidence="9" type="ORF">UJA718_LOCUS18756</name>
</gene>
<dbReference type="EMBL" id="CAJOBP010003241">
    <property type="protein sequence ID" value="CAF4395878.1"/>
    <property type="molecule type" value="Genomic_DNA"/>
</dbReference>
<dbReference type="PANTHER" id="PTHR33562">
    <property type="entry name" value="ATILLA, ISOFORM B-RELATED-RELATED"/>
    <property type="match status" value="1"/>
</dbReference>
<dbReference type="Pfam" id="PF17064">
    <property type="entry name" value="QVR"/>
    <property type="match status" value="1"/>
</dbReference>
<dbReference type="Proteomes" id="UP000663873">
    <property type="component" value="Unassembled WGS sequence"/>
</dbReference>
<sequence>MKFGIFSYAILFVLIPLISTTTNQLKCYVCNSNVDEGCDGDSVPDVYKVKCSAMIRPYCRKIIQTVGEQKSVVRTCGSAAGSKSCYKTPGKNNAQVCSCNHDFCNQATSFNRQERIMTMMSSIIILTISMLIIR</sequence>
<evidence type="ECO:0000313" key="7">
    <source>
        <dbReference type="EMBL" id="CAF3565438.1"/>
    </source>
</evidence>
<keyword evidence="11" id="KW-1185">Reference proteome</keyword>
<dbReference type="EMBL" id="CAJNXB010001661">
    <property type="protein sequence ID" value="CAF3185088.1"/>
    <property type="molecule type" value="Genomic_DNA"/>
</dbReference>
<comment type="caution">
    <text evidence="7">The sequence shown here is derived from an EMBL/GenBank/DDBJ whole genome shotgun (WGS) entry which is preliminary data.</text>
</comment>
<feature type="transmembrane region" description="Helical" evidence="3">
    <location>
        <begin position="116"/>
        <end position="133"/>
    </location>
</feature>
<evidence type="ECO:0000256" key="1">
    <source>
        <dbReference type="ARBA" id="ARBA00022729"/>
    </source>
</evidence>
<accession>A0A818KYL2</accession>
<dbReference type="SUPFAM" id="SSF57302">
    <property type="entry name" value="Snake toxin-like"/>
    <property type="match status" value="1"/>
</dbReference>
<feature type="signal peptide" evidence="4">
    <location>
        <begin position="1"/>
        <end position="20"/>
    </location>
</feature>
<dbReference type="Proteomes" id="UP000663833">
    <property type="component" value="Unassembled WGS sequence"/>
</dbReference>
<evidence type="ECO:0000256" key="3">
    <source>
        <dbReference type="SAM" id="Phobius"/>
    </source>
</evidence>
<reference evidence="7" key="1">
    <citation type="submission" date="2021-02" db="EMBL/GenBank/DDBJ databases">
        <authorList>
            <person name="Nowell W R."/>
        </authorList>
    </citation>
    <scope>NUCLEOTIDE SEQUENCE</scope>
</reference>
<keyword evidence="1 4" id="KW-0732">Signal</keyword>
<dbReference type="GO" id="GO:0032222">
    <property type="term" value="P:regulation of synaptic transmission, cholinergic"/>
    <property type="evidence" value="ECO:0007669"/>
    <property type="project" value="InterPro"/>
</dbReference>
<evidence type="ECO:0000256" key="4">
    <source>
        <dbReference type="SAM" id="SignalP"/>
    </source>
</evidence>
<dbReference type="OrthoDB" id="6496929at2759"/>
<evidence type="ECO:0000313" key="6">
    <source>
        <dbReference type="EMBL" id="CAF3185613.1"/>
    </source>
</evidence>
<keyword evidence="3" id="KW-0472">Membrane</keyword>
<dbReference type="InterPro" id="IPR031424">
    <property type="entry name" value="QVR-like"/>
</dbReference>
<dbReference type="InterPro" id="IPR045860">
    <property type="entry name" value="Snake_toxin-like_sf"/>
</dbReference>
<evidence type="ECO:0000313" key="10">
    <source>
        <dbReference type="Proteomes" id="UP000663872"/>
    </source>
</evidence>
<dbReference type="Proteomes" id="UP000663872">
    <property type="component" value="Unassembled WGS sequence"/>
</dbReference>
<evidence type="ECO:0000313" key="11">
    <source>
        <dbReference type="Proteomes" id="UP000663873"/>
    </source>
</evidence>
<name>A0A818KYL2_9BILA</name>
<dbReference type="GO" id="GO:0030431">
    <property type="term" value="P:sleep"/>
    <property type="evidence" value="ECO:0007669"/>
    <property type="project" value="InterPro"/>
</dbReference>
<proteinExistence type="predicted"/>
<dbReference type="CDD" id="cd00117">
    <property type="entry name" value="TFP"/>
    <property type="match status" value="1"/>
</dbReference>
<organism evidence="7 10">
    <name type="scientific">Rotaria socialis</name>
    <dbReference type="NCBI Taxonomy" id="392032"/>
    <lineage>
        <taxon>Eukaryota</taxon>
        <taxon>Metazoa</taxon>
        <taxon>Spiralia</taxon>
        <taxon>Gnathifera</taxon>
        <taxon>Rotifera</taxon>
        <taxon>Eurotatoria</taxon>
        <taxon>Bdelloidea</taxon>
        <taxon>Philodinida</taxon>
        <taxon>Philodinidae</taxon>
        <taxon>Rotaria</taxon>
    </lineage>
</organism>
<keyword evidence="3" id="KW-1133">Transmembrane helix</keyword>
<dbReference type="EMBL" id="CAJNYD010000033">
    <property type="protein sequence ID" value="CAF3185613.1"/>
    <property type="molecule type" value="Genomic_DNA"/>
</dbReference>
<dbReference type="EMBL" id="CAJOBO010001351">
    <property type="protein sequence ID" value="CAF4368396.1"/>
    <property type="molecule type" value="Genomic_DNA"/>
</dbReference>
<feature type="chain" id="PRO_5036233460" description="Protein sleepless" evidence="4">
    <location>
        <begin position="21"/>
        <end position="134"/>
    </location>
</feature>
<evidence type="ECO:0000256" key="2">
    <source>
        <dbReference type="ARBA" id="ARBA00023180"/>
    </source>
</evidence>
<dbReference type="AlphaFoldDB" id="A0A818KYL2"/>
<evidence type="ECO:0000313" key="5">
    <source>
        <dbReference type="EMBL" id="CAF3185088.1"/>
    </source>
</evidence>
<evidence type="ECO:0000313" key="9">
    <source>
        <dbReference type="EMBL" id="CAF4395878.1"/>
    </source>
</evidence>
<dbReference type="PANTHER" id="PTHR33562:SF2">
    <property type="entry name" value="PROTEIN QUIVER"/>
    <property type="match status" value="1"/>
</dbReference>
<evidence type="ECO:0000313" key="8">
    <source>
        <dbReference type="EMBL" id="CAF4368396.1"/>
    </source>
</evidence>
<keyword evidence="3" id="KW-0812">Transmembrane</keyword>
<dbReference type="EMBL" id="CAJNYT010003452">
    <property type="protein sequence ID" value="CAF3565438.1"/>
    <property type="molecule type" value="Genomic_DNA"/>
</dbReference>